<proteinExistence type="predicted"/>
<dbReference type="RefSeq" id="WP_137275230.1">
    <property type="nucleotide sequence ID" value="NZ_QKNX01000001.1"/>
</dbReference>
<dbReference type="Proteomes" id="UP000308037">
    <property type="component" value="Unassembled WGS sequence"/>
</dbReference>
<dbReference type="PANTHER" id="PTHR11082">
    <property type="entry name" value="TRNA-DIHYDROURIDINE SYNTHASE"/>
    <property type="match status" value="1"/>
</dbReference>
<organism evidence="2 3">
    <name type="scientific">Natronomonas salsuginis</name>
    <dbReference type="NCBI Taxonomy" id="2217661"/>
    <lineage>
        <taxon>Archaea</taxon>
        <taxon>Methanobacteriati</taxon>
        <taxon>Methanobacteriota</taxon>
        <taxon>Stenosarchaea group</taxon>
        <taxon>Halobacteria</taxon>
        <taxon>Halobacteriales</taxon>
        <taxon>Natronomonadaceae</taxon>
        <taxon>Natronomonas</taxon>
    </lineage>
</organism>
<comment type="caution">
    <text evidence="2">The sequence shown here is derived from an EMBL/GenBank/DDBJ whole genome shotgun (WGS) entry which is preliminary data.</text>
</comment>
<feature type="domain" description="DUS-like FMN-binding" evidence="1">
    <location>
        <begin position="82"/>
        <end position="241"/>
    </location>
</feature>
<evidence type="ECO:0000313" key="3">
    <source>
        <dbReference type="Proteomes" id="UP000308037"/>
    </source>
</evidence>
<dbReference type="PANTHER" id="PTHR11082:SF36">
    <property type="entry name" value="DUS-LIKE FMN-BINDING DOMAIN-CONTAINING PROTEIN"/>
    <property type="match status" value="1"/>
</dbReference>
<dbReference type="OrthoDB" id="145053at2157"/>
<evidence type="ECO:0000259" key="1">
    <source>
        <dbReference type="Pfam" id="PF01207"/>
    </source>
</evidence>
<gene>
    <name evidence="2" type="ORF">DM868_02265</name>
</gene>
<dbReference type="InterPro" id="IPR013785">
    <property type="entry name" value="Aldolase_TIM"/>
</dbReference>
<name>A0A4U5JEQ0_9EURY</name>
<dbReference type="Gene3D" id="3.20.20.70">
    <property type="entry name" value="Aldolase class I"/>
    <property type="match status" value="1"/>
</dbReference>
<dbReference type="AlphaFoldDB" id="A0A4U5JEQ0"/>
<evidence type="ECO:0000313" key="2">
    <source>
        <dbReference type="EMBL" id="TKR27930.1"/>
    </source>
</evidence>
<dbReference type="EMBL" id="QKNX01000001">
    <property type="protein sequence ID" value="TKR27930.1"/>
    <property type="molecule type" value="Genomic_DNA"/>
</dbReference>
<dbReference type="Pfam" id="PF01207">
    <property type="entry name" value="Dus"/>
    <property type="match status" value="1"/>
</dbReference>
<keyword evidence="3" id="KW-1185">Reference proteome</keyword>
<protein>
    <submittedName>
        <fullName evidence="2">Dihydropyrimidine dehydrogenase</fullName>
    </submittedName>
</protein>
<sequence>MFEPRVAVASLSGESDAEWALTAEPYVGCAFLGGLALDAPTRAAARALADRERTEFLPDSPIRFLDRQLSSLADVDLTPAFNVRSVDPAATAEAAAVCADHGAILEVNAHCRQPEMCDADAGETLLRDEERLREQVAAASDAGATVSAKVRAEVPGVDLPRLSRALVDSGADALHIDAMDSEPIVTEVVSAAPEAFVIANNGVRDRRSAHEYLEYGADAVSVGRPSDDPAVLKRVQAAVDGWFDAEATEPADPGVTPDA</sequence>
<dbReference type="InterPro" id="IPR035587">
    <property type="entry name" value="DUS-like_FMN-bd"/>
</dbReference>
<dbReference type="SUPFAM" id="SSF51395">
    <property type="entry name" value="FMN-linked oxidoreductases"/>
    <property type="match status" value="1"/>
</dbReference>
<accession>A0A4U5JEQ0</accession>
<reference evidence="2 3" key="1">
    <citation type="submission" date="2019-04" db="EMBL/GenBank/DDBJ databases">
        <title>Natronomonas sp. F20-122 a newhaloarchaeon isolated from a saline saltern of Isla Bacuta, Huelva, Spain.</title>
        <authorList>
            <person name="Duran-Viseras A."/>
            <person name="Sanchez-Porro C."/>
            <person name="Ventosa A."/>
        </authorList>
    </citation>
    <scope>NUCLEOTIDE SEQUENCE [LARGE SCALE GENOMIC DNA]</scope>
    <source>
        <strain evidence="2 3">F20-122</strain>
    </source>
</reference>